<protein>
    <recommendedName>
        <fullName evidence="3">Transposase</fullName>
    </recommendedName>
</protein>
<accession>A0ABM9VLD0</accession>
<sequence>MRDSHCFGRSRRRTGLHNRSERFNLTDVHLKAYQVR</sequence>
<proteinExistence type="predicted"/>
<evidence type="ECO:0000313" key="2">
    <source>
        <dbReference type="Proteomes" id="UP000191812"/>
    </source>
</evidence>
<comment type="caution">
    <text evidence="1">The sequence shown here is derived from an EMBL/GenBank/DDBJ whole genome shotgun (WGS) entry which is preliminary data.</text>
</comment>
<evidence type="ECO:0000313" key="1">
    <source>
        <dbReference type="EMBL" id="CUX58162.1"/>
    </source>
</evidence>
<dbReference type="Proteomes" id="UP000191812">
    <property type="component" value="Unassembled WGS sequence"/>
</dbReference>
<reference evidence="1 2" key="1">
    <citation type="submission" date="2016-01" db="EMBL/GenBank/DDBJ databases">
        <authorList>
            <person name="Regsiter A."/>
            <person name="william w."/>
        </authorList>
    </citation>
    <scope>NUCLEOTIDE SEQUENCE [LARGE SCALE GENOMIC DNA]</scope>
    <source>
        <strain evidence="1 2">CFBP 6927</strain>
    </source>
</reference>
<organism evidence="1 2">
    <name type="scientific">Agrobacterium genomosp. 13 str. CFBP 6927</name>
    <dbReference type="NCBI Taxonomy" id="1183428"/>
    <lineage>
        <taxon>Bacteria</taxon>
        <taxon>Pseudomonadati</taxon>
        <taxon>Pseudomonadota</taxon>
        <taxon>Alphaproteobacteria</taxon>
        <taxon>Hyphomicrobiales</taxon>
        <taxon>Rhizobiaceae</taxon>
        <taxon>Rhizobium/Agrobacterium group</taxon>
        <taxon>Agrobacterium</taxon>
        <taxon>Agrobacterium tumefaciens complex</taxon>
    </lineage>
</organism>
<keyword evidence="2" id="KW-1185">Reference proteome</keyword>
<dbReference type="EMBL" id="FBWH01000042">
    <property type="protein sequence ID" value="CUX58162.1"/>
    <property type="molecule type" value="Genomic_DNA"/>
</dbReference>
<gene>
    <name evidence="1" type="ORF">AGR13a_Lc30086</name>
</gene>
<name>A0ABM9VLD0_9HYPH</name>
<evidence type="ECO:0008006" key="3">
    <source>
        <dbReference type="Google" id="ProtNLM"/>
    </source>
</evidence>